<proteinExistence type="predicted"/>
<dbReference type="EMBL" id="BHZD01000001">
    <property type="protein sequence ID" value="GCD41873.1"/>
    <property type="molecule type" value="Genomic_DNA"/>
</dbReference>
<reference evidence="3 4" key="1">
    <citation type="submission" date="2018-11" db="EMBL/GenBank/DDBJ databases">
        <title>Whole genome sequence of Streptomyces paromomycinus NBRC 15454(T).</title>
        <authorList>
            <person name="Komaki H."/>
            <person name="Tamura T."/>
        </authorList>
    </citation>
    <scope>NUCLEOTIDE SEQUENCE [LARGE SCALE GENOMIC DNA]</scope>
    <source>
        <strain evidence="3 4">NBRC 15454</strain>
    </source>
</reference>
<comment type="caution">
    <text evidence="3">The sequence shown here is derived from an EMBL/GenBank/DDBJ whole genome shotgun (WGS) entry which is preliminary data.</text>
</comment>
<feature type="domain" description="DUF317" evidence="2">
    <location>
        <begin position="144"/>
        <end position="205"/>
    </location>
</feature>
<dbReference type="Pfam" id="PF03771">
    <property type="entry name" value="SPDY"/>
    <property type="match status" value="2"/>
</dbReference>
<dbReference type="Proteomes" id="UP000286746">
    <property type="component" value="Unassembled WGS sequence"/>
</dbReference>
<feature type="domain" description="DUF317" evidence="2">
    <location>
        <begin position="62"/>
        <end position="117"/>
    </location>
</feature>
<evidence type="ECO:0000313" key="4">
    <source>
        <dbReference type="Proteomes" id="UP000286746"/>
    </source>
</evidence>
<dbReference type="InterPro" id="IPR005523">
    <property type="entry name" value="DUF317_SPDY"/>
</dbReference>
<keyword evidence="4" id="KW-1185">Reference proteome</keyword>
<dbReference type="RefSeq" id="WP_125053093.1">
    <property type="nucleotide sequence ID" value="NZ_BHZD01000001.1"/>
</dbReference>
<evidence type="ECO:0000259" key="2">
    <source>
        <dbReference type="Pfam" id="PF03771"/>
    </source>
</evidence>
<organism evidence="3 4">
    <name type="scientific">Streptomyces paromomycinus</name>
    <name type="common">Streptomyces rimosus subsp. paromomycinus</name>
    <dbReference type="NCBI Taxonomy" id="92743"/>
    <lineage>
        <taxon>Bacteria</taxon>
        <taxon>Bacillati</taxon>
        <taxon>Actinomycetota</taxon>
        <taxon>Actinomycetes</taxon>
        <taxon>Kitasatosporales</taxon>
        <taxon>Streptomycetaceae</taxon>
        <taxon>Streptomyces</taxon>
    </lineage>
</organism>
<gene>
    <name evidence="3" type="ORF">GKJPGBOP_01530</name>
</gene>
<name>A0A401VXR3_STREY</name>
<sequence>MKKHQQARWGPGAGEVPQQHYLVAPRHLAGAGDLRHITEYLCAAGWKDHTPRHGSPVSFENRDRTIRIGYANHIIPPMWTMSGGPKNAPGQSWHATFDAATPVEIIAGFTDTLTRARSPHAPDAWRPMTAQGWRAGEGQHPTVTSPDGSARLQFREEEDNTMWWAAARTTTAAGQHVVAWRAVFSENTPLHAIEGFAATLADPRPLLRPPGHVPFAAAQHATVTPYMVLPSQLRALQQDRVAAARTPARRTWGTVQPRPHMPAPAAYAAAHHGGRQR</sequence>
<evidence type="ECO:0000313" key="3">
    <source>
        <dbReference type="EMBL" id="GCD41873.1"/>
    </source>
</evidence>
<dbReference type="AlphaFoldDB" id="A0A401VXR3"/>
<feature type="region of interest" description="Disordered" evidence="1">
    <location>
        <begin position="252"/>
        <end position="277"/>
    </location>
</feature>
<accession>A0A401VXR3</accession>
<protein>
    <recommendedName>
        <fullName evidence="2">DUF317 domain-containing protein</fullName>
    </recommendedName>
</protein>
<evidence type="ECO:0000256" key="1">
    <source>
        <dbReference type="SAM" id="MobiDB-lite"/>
    </source>
</evidence>